<dbReference type="InterPro" id="IPR053216">
    <property type="entry name" value="Appressorial_penetr-assoc"/>
</dbReference>
<dbReference type="AlphaFoldDB" id="A0A1Y2H4A4"/>
<dbReference type="PANTHER" id="PTHR34587">
    <property type="entry name" value="VWFA DOMAIN-CONTAINING PROTEIN"/>
    <property type="match status" value="1"/>
</dbReference>
<dbReference type="Proteomes" id="UP000193411">
    <property type="component" value="Unassembled WGS sequence"/>
</dbReference>
<dbReference type="STRING" id="765915.A0A1Y2H4A4"/>
<dbReference type="PANTHER" id="PTHR34587:SF2">
    <property type="entry name" value="G-PROTEIN COUPLED RECEPTORS FAMILY 1 PROFILE DOMAIN-CONTAINING PROTEIN"/>
    <property type="match status" value="1"/>
</dbReference>
<name>A0A1Y2H4A4_9FUNG</name>
<gene>
    <name evidence="1" type="ORF">BCR44DRAFT_59506</name>
</gene>
<protein>
    <submittedName>
        <fullName evidence="1">Uncharacterized protein</fullName>
    </submittedName>
</protein>
<keyword evidence="2" id="KW-1185">Reference proteome</keyword>
<evidence type="ECO:0000313" key="1">
    <source>
        <dbReference type="EMBL" id="ORZ29398.1"/>
    </source>
</evidence>
<organism evidence="1 2">
    <name type="scientific">Catenaria anguillulae PL171</name>
    <dbReference type="NCBI Taxonomy" id="765915"/>
    <lineage>
        <taxon>Eukaryota</taxon>
        <taxon>Fungi</taxon>
        <taxon>Fungi incertae sedis</taxon>
        <taxon>Blastocladiomycota</taxon>
        <taxon>Blastocladiomycetes</taxon>
        <taxon>Blastocladiales</taxon>
        <taxon>Catenariaceae</taxon>
        <taxon>Catenaria</taxon>
    </lineage>
</organism>
<dbReference type="EMBL" id="MCFL01000204">
    <property type="protein sequence ID" value="ORZ29398.1"/>
    <property type="molecule type" value="Genomic_DNA"/>
</dbReference>
<evidence type="ECO:0000313" key="2">
    <source>
        <dbReference type="Proteomes" id="UP000193411"/>
    </source>
</evidence>
<sequence>MVSTIILAPQSGANIQAGSEINVAVRTANMDLGFFEDPNARYYASPQTLNSQGVIEGHQHVTVQDLGNGQNPPDPRSDALVFFKGLDQEDANGILTVTIPADATQGMAGSSVRICTMTGTRGHQPVLMPVARRGAQDDCIRVNMT</sequence>
<proteinExistence type="predicted"/>
<accession>A0A1Y2H4A4</accession>
<comment type="caution">
    <text evidence="1">The sequence shown here is derived from an EMBL/GenBank/DDBJ whole genome shotgun (WGS) entry which is preliminary data.</text>
</comment>
<reference evidence="1 2" key="1">
    <citation type="submission" date="2016-07" db="EMBL/GenBank/DDBJ databases">
        <title>Pervasive Adenine N6-methylation of Active Genes in Fungi.</title>
        <authorList>
            <consortium name="DOE Joint Genome Institute"/>
            <person name="Mondo S.J."/>
            <person name="Dannebaum R.O."/>
            <person name="Kuo R.C."/>
            <person name="Labutti K."/>
            <person name="Haridas S."/>
            <person name="Kuo A."/>
            <person name="Salamov A."/>
            <person name="Ahrendt S.R."/>
            <person name="Lipzen A."/>
            <person name="Sullivan W."/>
            <person name="Andreopoulos W.B."/>
            <person name="Clum A."/>
            <person name="Lindquist E."/>
            <person name="Daum C."/>
            <person name="Ramamoorthy G.K."/>
            <person name="Gryganskyi A."/>
            <person name="Culley D."/>
            <person name="Magnuson J.K."/>
            <person name="James T.Y."/>
            <person name="O'Malley M.A."/>
            <person name="Stajich J.E."/>
            <person name="Spatafora J.W."/>
            <person name="Visel A."/>
            <person name="Grigoriev I.V."/>
        </authorList>
    </citation>
    <scope>NUCLEOTIDE SEQUENCE [LARGE SCALE GENOMIC DNA]</scope>
    <source>
        <strain evidence="1 2">PL171</strain>
    </source>
</reference>
<dbReference type="OrthoDB" id="2336871at2759"/>